<proteinExistence type="predicted"/>
<sequence length="582" mass="66186">TQYTIFINTYSIMTDTAQNIVAKDGKIKTKKVTDLDTYGVDTIKLRKLVKKRYSRLNDEVLGDLDKLIAIRYSFDEKFIDLLIANCAAYKYGNSGTYRGSDLLYPYVKILKYIAADTQLSVSQITKLYTEASAQQIFVKFIEILTGALISTAVFEYLCEHVSNISQYVAGGLPSDVVFTLCLPKCQPSVKCLQIMCQLFNDDKIDKIIAKNVMPDLACFVSAVKNTNVTSVTIDRFINEFKLIPDDNCLNAVLQYRDIDTVKKFKYLPTTECIINAVQYGSTNILQYLIDNCFDKEFDKLMLGEFNVAVFQAVIDRSNINNFNAVHRDGINNILTILADHGFKFDNQHLTSLFIHGFKLSTDLGCFKDSPQYNIVWNEAILLEALKTQSVDIIDAILARSNIVLNDLCFEELLLNNAANITVILELFIRNKFQFNINHFEQLIKKIGVKNINIDNFKIERDTQLLKIFCKKEIFSESNITRLLKDGVMPDIECLEEVCKLGNSYAYNSGSSIVFDKFIKDYKLKPSAVCITSVINNTYRHDLKLDQLLDAGADVDTECLEAYINKHGDKTMQKLFTAYKSMH</sequence>
<dbReference type="EMBL" id="MK072140">
    <property type="protein sequence ID" value="AYV79337.1"/>
    <property type="molecule type" value="Genomic_DNA"/>
</dbReference>
<gene>
    <name evidence="1" type="ORF">Faunusvirus9_15</name>
</gene>
<evidence type="ECO:0000313" key="1">
    <source>
        <dbReference type="EMBL" id="AYV79337.1"/>
    </source>
</evidence>
<name>A0A3G4ZWP8_9VIRU</name>
<protein>
    <submittedName>
        <fullName evidence="1">Uncharacterized protein</fullName>
    </submittedName>
</protein>
<feature type="non-terminal residue" evidence="1">
    <location>
        <position position="1"/>
    </location>
</feature>
<reference evidence="1" key="1">
    <citation type="submission" date="2018-10" db="EMBL/GenBank/DDBJ databases">
        <title>Hidden diversity of soil giant viruses.</title>
        <authorList>
            <person name="Schulz F."/>
            <person name="Alteio L."/>
            <person name="Goudeau D."/>
            <person name="Ryan E.M."/>
            <person name="Malmstrom R.R."/>
            <person name="Blanchard J."/>
            <person name="Woyke T."/>
        </authorList>
    </citation>
    <scope>NUCLEOTIDE SEQUENCE</scope>
    <source>
        <strain evidence="1">FNV1</strain>
    </source>
</reference>
<accession>A0A3G4ZWP8</accession>
<organism evidence="1">
    <name type="scientific">Faunusvirus sp</name>
    <dbReference type="NCBI Taxonomy" id="2487766"/>
    <lineage>
        <taxon>Viruses</taxon>
        <taxon>Varidnaviria</taxon>
        <taxon>Bamfordvirae</taxon>
        <taxon>Nucleocytoviricota</taxon>
        <taxon>Megaviricetes</taxon>
        <taxon>Imitervirales</taxon>
        <taxon>Mimiviridae</taxon>
    </lineage>
</organism>